<dbReference type="KEGG" id="ppa:PAS_c131_0001"/>
<dbReference type="RefSeq" id="XP_002493392.1">
    <property type="nucleotide sequence ID" value="XM_002493347.1"/>
</dbReference>
<accession>C4R379</accession>
<dbReference type="FunFam" id="3.10.50.40:FF:000006">
    <property type="entry name" value="Peptidyl-prolyl cis-trans isomerase"/>
    <property type="match status" value="1"/>
</dbReference>
<evidence type="ECO:0000259" key="8">
    <source>
        <dbReference type="PROSITE" id="PS50059"/>
    </source>
</evidence>
<evidence type="ECO:0000256" key="5">
    <source>
        <dbReference type="ARBA" id="ARBA00024206"/>
    </source>
</evidence>
<proteinExistence type="inferred from homology"/>
<comment type="similarity">
    <text evidence="5">Belongs to the FKBP-type PPIase family. FKBP2 subfamily.</text>
</comment>
<name>C4R379_KOMPG</name>
<dbReference type="Gene3D" id="3.10.50.40">
    <property type="match status" value="1"/>
</dbReference>
<evidence type="ECO:0000313" key="10">
    <source>
        <dbReference type="Proteomes" id="UP000000314"/>
    </source>
</evidence>
<dbReference type="PANTHER" id="PTHR45779">
    <property type="entry name" value="PEPTIDYLPROLYL ISOMERASE"/>
    <property type="match status" value="1"/>
</dbReference>
<dbReference type="InterPro" id="IPR044609">
    <property type="entry name" value="FKBP2/11"/>
</dbReference>
<dbReference type="InterPro" id="IPR046357">
    <property type="entry name" value="PPIase_dom_sf"/>
</dbReference>
<keyword evidence="3 6" id="KW-0697">Rotamase</keyword>
<comment type="catalytic activity">
    <reaction evidence="1 6">
        <text>[protein]-peptidylproline (omega=180) = [protein]-peptidylproline (omega=0)</text>
        <dbReference type="Rhea" id="RHEA:16237"/>
        <dbReference type="Rhea" id="RHEA-COMP:10747"/>
        <dbReference type="Rhea" id="RHEA-COMP:10748"/>
        <dbReference type="ChEBI" id="CHEBI:83833"/>
        <dbReference type="ChEBI" id="CHEBI:83834"/>
        <dbReference type="EC" id="5.2.1.8"/>
    </reaction>
</comment>
<dbReference type="AlphaFoldDB" id="C4R379"/>
<gene>
    <name evidence="9" type="ordered locus">PAS_c131_0001</name>
</gene>
<dbReference type="OrthoDB" id="1902587at2759"/>
<evidence type="ECO:0000256" key="7">
    <source>
        <dbReference type="SAM" id="SignalP"/>
    </source>
</evidence>
<dbReference type="PANTHER" id="PTHR45779:SF7">
    <property type="entry name" value="PEPTIDYLPROLYL ISOMERASE"/>
    <property type="match status" value="1"/>
</dbReference>
<keyword evidence="10" id="KW-1185">Reference proteome</keyword>
<feature type="domain" description="PPIase FKBP-type" evidence="8">
    <location>
        <begin position="46"/>
        <end position="133"/>
    </location>
</feature>
<dbReference type="Proteomes" id="UP000000314">
    <property type="component" value="Chromosome 3"/>
</dbReference>
<feature type="signal peptide" evidence="7">
    <location>
        <begin position="1"/>
        <end position="20"/>
    </location>
</feature>
<keyword evidence="7" id="KW-0732">Signal</keyword>
<evidence type="ECO:0000256" key="6">
    <source>
        <dbReference type="PROSITE-ProRule" id="PRU00277"/>
    </source>
</evidence>
<dbReference type="EC" id="5.2.1.8" evidence="2 6"/>
<dbReference type="GO" id="GO:0003755">
    <property type="term" value="F:peptidyl-prolyl cis-trans isomerase activity"/>
    <property type="evidence" value="ECO:0007669"/>
    <property type="project" value="UniProtKB-KW"/>
</dbReference>
<dbReference type="GO" id="GO:0005783">
    <property type="term" value="C:endoplasmic reticulum"/>
    <property type="evidence" value="ECO:0007669"/>
    <property type="project" value="TreeGrafter"/>
</dbReference>
<evidence type="ECO:0000256" key="4">
    <source>
        <dbReference type="ARBA" id="ARBA00023235"/>
    </source>
</evidence>
<dbReference type="GeneID" id="8200176"/>
<dbReference type="InterPro" id="IPR001179">
    <property type="entry name" value="PPIase_FKBP_dom"/>
</dbReference>
<organism evidence="9 10">
    <name type="scientific">Komagataella phaffii (strain GS115 / ATCC 20864)</name>
    <name type="common">Yeast</name>
    <name type="synonym">Pichia pastoris</name>
    <dbReference type="NCBI Taxonomy" id="644223"/>
    <lineage>
        <taxon>Eukaryota</taxon>
        <taxon>Fungi</taxon>
        <taxon>Dikarya</taxon>
        <taxon>Ascomycota</taxon>
        <taxon>Saccharomycotina</taxon>
        <taxon>Pichiomycetes</taxon>
        <taxon>Pichiales</taxon>
        <taxon>Pichiaceae</taxon>
        <taxon>Komagataella</taxon>
    </lineage>
</organism>
<dbReference type="FunCoup" id="C4R379">
    <property type="interactions" value="560"/>
</dbReference>
<dbReference type="STRING" id="644223.C4R379"/>
<dbReference type="EMBL" id="FN392321">
    <property type="protein sequence ID" value="CAY71213.1"/>
    <property type="molecule type" value="Genomic_DNA"/>
</dbReference>
<evidence type="ECO:0000256" key="1">
    <source>
        <dbReference type="ARBA" id="ARBA00000971"/>
    </source>
</evidence>
<evidence type="ECO:0000256" key="2">
    <source>
        <dbReference type="ARBA" id="ARBA00013194"/>
    </source>
</evidence>
<evidence type="ECO:0000256" key="3">
    <source>
        <dbReference type="ARBA" id="ARBA00023110"/>
    </source>
</evidence>
<dbReference type="Pfam" id="PF00254">
    <property type="entry name" value="FKBP_C"/>
    <property type="match status" value="1"/>
</dbReference>
<dbReference type="OMA" id="KPASCEI"/>
<keyword evidence="4 6" id="KW-0413">Isomerase</keyword>
<sequence length="152" mass="16659">MKVSTTKFLAVFLLVRLVCAVDSGQLRIGITRKVPPDECVQKTQSGDTVAIHYEGSLEDGTIFDSSYERDQPLEFVLGSGQVIRGWDQGLQNMCIGEQRKLTIPPDLGYGSRGIGPIPANAVLGESIIWIDLKKDTNSASFQGRIGGYQEKR</sequence>
<dbReference type="InParanoid" id="C4R379"/>
<dbReference type="eggNOG" id="KOG0549">
    <property type="taxonomic scope" value="Eukaryota"/>
</dbReference>
<dbReference type="PROSITE" id="PS50059">
    <property type="entry name" value="FKBP_PPIASE"/>
    <property type="match status" value="1"/>
</dbReference>
<protein>
    <recommendedName>
        <fullName evidence="2 6">peptidylprolyl isomerase</fullName>
        <ecNumber evidence="2 6">5.2.1.8</ecNumber>
    </recommendedName>
</protein>
<evidence type="ECO:0000313" key="9">
    <source>
        <dbReference type="EMBL" id="CAY71213.1"/>
    </source>
</evidence>
<reference evidence="9 10" key="1">
    <citation type="journal article" date="2009" name="Nat. Biotechnol.">
        <title>Genome sequence of the recombinant protein production host Pichia pastoris.</title>
        <authorList>
            <person name="De Schutter K."/>
            <person name="Lin Y.C."/>
            <person name="Tiels P."/>
            <person name="Van Hecke A."/>
            <person name="Glinka S."/>
            <person name="Weber-Lehmann J."/>
            <person name="Rouze P."/>
            <person name="Van de Peer Y."/>
            <person name="Callewaert N."/>
        </authorList>
    </citation>
    <scope>NUCLEOTIDE SEQUENCE [LARGE SCALE GENOMIC DNA]</scope>
    <source>
        <strain evidence="10">GS115 / ATCC 20864</strain>
    </source>
</reference>
<dbReference type="SUPFAM" id="SSF54534">
    <property type="entry name" value="FKBP-like"/>
    <property type="match status" value="1"/>
</dbReference>
<dbReference type="SMR" id="C4R379"/>
<dbReference type="HOGENOM" id="CLU_013615_8_2_1"/>
<feature type="chain" id="PRO_5002941205" description="peptidylprolyl isomerase" evidence="7">
    <location>
        <begin position="21"/>
        <end position="152"/>
    </location>
</feature>